<protein>
    <submittedName>
        <fullName evidence="2">Aminotransferase class V-fold PLP-dependent enzyme</fullName>
    </submittedName>
</protein>
<evidence type="ECO:0000313" key="2">
    <source>
        <dbReference type="EMBL" id="MFC1849683.1"/>
    </source>
</evidence>
<dbReference type="PANTHER" id="PTHR43586:SF15">
    <property type="entry name" value="BLR3095 PROTEIN"/>
    <property type="match status" value="1"/>
</dbReference>
<dbReference type="InterPro" id="IPR000192">
    <property type="entry name" value="Aminotrans_V_dom"/>
</dbReference>
<organism evidence="2 3">
    <name type="scientific">candidate division CSSED10-310 bacterium</name>
    <dbReference type="NCBI Taxonomy" id="2855610"/>
    <lineage>
        <taxon>Bacteria</taxon>
        <taxon>Bacteria division CSSED10-310</taxon>
    </lineage>
</organism>
<dbReference type="Pfam" id="PF00266">
    <property type="entry name" value="Aminotran_5"/>
    <property type="match status" value="1"/>
</dbReference>
<sequence length="347" mass="38604">MVSEPVKQAVQEWVEQGRCAEFQYEHIINQALGNAARLVQGRPEEIFFSKNTTHGIELFILGYPWQAGDAVVLADCEFPANRLPWLGLTNLGVEVRVIKTTNHGVSLAEIEQQCDSKTKVVTVSWVQYLSGQRIDLQKLGDFCHSEGIMLVVDAIQGLGAVPFDAPAWQIDWVSADGHKWLCGPEGTGIVWVSQKALHKVRPACKGWAGVIEPFEFDRYDQDFAPTAARYNDGSPNLMGIMALDAALQMLLEAGVGRIFNRILELSAYTMAKVRERDGFLLTPPDSQKRAGIVTFKIGDQDSQAVWAFLKEHKVMCSVRSGWLRISTHGYNTSDDIDHAFEVIDALK</sequence>
<gene>
    <name evidence="2" type="ORF">ACFL27_05680</name>
</gene>
<evidence type="ECO:0000313" key="3">
    <source>
        <dbReference type="Proteomes" id="UP001594351"/>
    </source>
</evidence>
<accession>A0ABV6YU20</accession>
<name>A0ABV6YU20_UNCC1</name>
<keyword evidence="3" id="KW-1185">Reference proteome</keyword>
<dbReference type="InterPro" id="IPR015422">
    <property type="entry name" value="PyrdxlP-dep_Trfase_small"/>
</dbReference>
<dbReference type="PANTHER" id="PTHR43586">
    <property type="entry name" value="CYSTEINE DESULFURASE"/>
    <property type="match status" value="1"/>
</dbReference>
<dbReference type="InterPro" id="IPR015424">
    <property type="entry name" value="PyrdxlP-dep_Trfase"/>
</dbReference>
<comment type="caution">
    <text evidence="2">The sequence shown here is derived from an EMBL/GenBank/DDBJ whole genome shotgun (WGS) entry which is preliminary data.</text>
</comment>
<dbReference type="SUPFAM" id="SSF53383">
    <property type="entry name" value="PLP-dependent transferases"/>
    <property type="match status" value="1"/>
</dbReference>
<keyword evidence="2" id="KW-0808">Transferase</keyword>
<dbReference type="InterPro" id="IPR015421">
    <property type="entry name" value="PyrdxlP-dep_Trfase_major"/>
</dbReference>
<dbReference type="Gene3D" id="3.90.1150.10">
    <property type="entry name" value="Aspartate Aminotransferase, domain 1"/>
    <property type="match status" value="1"/>
</dbReference>
<keyword evidence="2" id="KW-0032">Aminotransferase</keyword>
<dbReference type="Proteomes" id="UP001594351">
    <property type="component" value="Unassembled WGS sequence"/>
</dbReference>
<reference evidence="2 3" key="1">
    <citation type="submission" date="2024-09" db="EMBL/GenBank/DDBJ databases">
        <title>Laminarin stimulates single cell rates of sulfate reduction while oxygen inhibits transcriptomic activity in coastal marine sediment.</title>
        <authorList>
            <person name="Lindsay M."/>
            <person name="Orcutt B."/>
            <person name="Emerson D."/>
            <person name="Stepanauskas R."/>
            <person name="D'Angelo T."/>
        </authorList>
    </citation>
    <scope>NUCLEOTIDE SEQUENCE [LARGE SCALE GENOMIC DNA]</scope>
    <source>
        <strain evidence="2">SAG AM-311-K15</strain>
    </source>
</reference>
<dbReference type="Gene3D" id="3.40.640.10">
    <property type="entry name" value="Type I PLP-dependent aspartate aminotransferase-like (Major domain)"/>
    <property type="match status" value="1"/>
</dbReference>
<proteinExistence type="predicted"/>
<dbReference type="EMBL" id="JBHPBY010000053">
    <property type="protein sequence ID" value="MFC1849683.1"/>
    <property type="molecule type" value="Genomic_DNA"/>
</dbReference>
<dbReference type="GO" id="GO:0008483">
    <property type="term" value="F:transaminase activity"/>
    <property type="evidence" value="ECO:0007669"/>
    <property type="project" value="UniProtKB-KW"/>
</dbReference>
<feature type="domain" description="Aminotransferase class V" evidence="1">
    <location>
        <begin position="23"/>
        <end position="337"/>
    </location>
</feature>
<evidence type="ECO:0000259" key="1">
    <source>
        <dbReference type="Pfam" id="PF00266"/>
    </source>
</evidence>